<evidence type="ECO:0000256" key="1">
    <source>
        <dbReference type="ARBA" id="ARBA00022729"/>
    </source>
</evidence>
<dbReference type="PANTHER" id="PTHR22702:SF1">
    <property type="entry name" value="PROTEASE-ASSOCIATED DOMAIN-CONTAINING PROTEIN 1"/>
    <property type="match status" value="1"/>
</dbReference>
<dbReference type="Pfam" id="PF02225">
    <property type="entry name" value="PA"/>
    <property type="match status" value="1"/>
</dbReference>
<evidence type="ECO:0000313" key="4">
    <source>
        <dbReference type="Proteomes" id="UP000887540"/>
    </source>
</evidence>
<reference evidence="5" key="1">
    <citation type="submission" date="2022-11" db="UniProtKB">
        <authorList>
            <consortium name="WormBaseParasite"/>
        </authorList>
    </citation>
    <scope>IDENTIFICATION</scope>
</reference>
<organism evidence="4 5">
    <name type="scientific">Acrobeloides nanus</name>
    <dbReference type="NCBI Taxonomy" id="290746"/>
    <lineage>
        <taxon>Eukaryota</taxon>
        <taxon>Metazoa</taxon>
        <taxon>Ecdysozoa</taxon>
        <taxon>Nematoda</taxon>
        <taxon>Chromadorea</taxon>
        <taxon>Rhabditida</taxon>
        <taxon>Tylenchina</taxon>
        <taxon>Cephalobomorpha</taxon>
        <taxon>Cephaloboidea</taxon>
        <taxon>Cephalobidae</taxon>
        <taxon>Acrobeloides</taxon>
    </lineage>
</organism>
<dbReference type="AlphaFoldDB" id="A0A914CHU7"/>
<dbReference type="InterPro" id="IPR003137">
    <property type="entry name" value="PA_domain"/>
</dbReference>
<protein>
    <submittedName>
        <fullName evidence="5">PA domain-containing protein</fullName>
    </submittedName>
</protein>
<keyword evidence="1" id="KW-0732">Signal</keyword>
<evidence type="ECO:0000256" key="2">
    <source>
        <dbReference type="ARBA" id="ARBA00023180"/>
    </source>
</evidence>
<evidence type="ECO:0000259" key="3">
    <source>
        <dbReference type="Pfam" id="PF02225"/>
    </source>
</evidence>
<dbReference type="WBParaSite" id="ACRNAN_scaffold1067.g14941.t1">
    <property type="protein sequence ID" value="ACRNAN_scaffold1067.g14941.t1"/>
    <property type="gene ID" value="ACRNAN_scaffold1067.g14941"/>
</dbReference>
<sequence>MVTLAAQRENDPIGRIERIVQVISEPHFGSLHFIASPAQFGMDLNNTQVEGELVQAQPYQSCSTLENTHETSGRIVVVQRGNCMFQDKARFAQNAGAIGVIVADHQIGSSVDHSPVFAMSADNNIPDDIEIPVMFLFHKESQKLLNQKMKFPTMKVRLAEKVANPGFLFENYLKYGEYARRTPEAIANAMISIDASQEVIRFNFRFAYVNAQSSAEEKQMIVETNMQDLTKFVAFSTAQDMAKFLNHARRLAYSLLGYTTTNSQDDMENLKVLIPKIHLLYPQKHQILTLDLDPEHELLHKTTSMICNFRSGKKYSCYPL</sequence>
<dbReference type="InterPro" id="IPR046450">
    <property type="entry name" value="PA_dom_sf"/>
</dbReference>
<dbReference type="PANTHER" id="PTHR22702">
    <property type="entry name" value="PROTEASE-ASSOCIATED DOMAIN-CONTAINING PROTEIN"/>
    <property type="match status" value="1"/>
</dbReference>
<name>A0A914CHU7_9BILA</name>
<keyword evidence="4" id="KW-1185">Reference proteome</keyword>
<dbReference type="Proteomes" id="UP000887540">
    <property type="component" value="Unplaced"/>
</dbReference>
<keyword evidence="2" id="KW-0325">Glycoprotein</keyword>
<evidence type="ECO:0000313" key="5">
    <source>
        <dbReference type="WBParaSite" id="ACRNAN_scaffold1067.g14941.t1"/>
    </source>
</evidence>
<feature type="domain" description="PA" evidence="3">
    <location>
        <begin position="49"/>
        <end position="144"/>
    </location>
</feature>
<dbReference type="Gene3D" id="3.50.30.30">
    <property type="match status" value="1"/>
</dbReference>
<accession>A0A914CHU7</accession>
<proteinExistence type="predicted"/>
<dbReference type="SUPFAM" id="SSF52025">
    <property type="entry name" value="PA domain"/>
    <property type="match status" value="1"/>
</dbReference>